<dbReference type="OrthoDB" id="1113652at2"/>
<dbReference type="Proteomes" id="UP000192678">
    <property type="component" value="Unassembled WGS sequence"/>
</dbReference>
<evidence type="ECO:0000313" key="2">
    <source>
        <dbReference type="Proteomes" id="UP000192678"/>
    </source>
</evidence>
<dbReference type="STRING" id="475255.SAMN04488101_10381"/>
<dbReference type="InterPro" id="IPR030890">
    <property type="entry name" value="LP_HExxH_w_TonB"/>
</dbReference>
<evidence type="ECO:0000313" key="1">
    <source>
        <dbReference type="EMBL" id="SMC79442.1"/>
    </source>
</evidence>
<sequence>MRTSLYKLTAIVLLFALYSCSKEENLEVDLNKFNVDTYVKGPIDNWLITNLEQPFNIQTAYRFERNLTDVDRDLSPVDLGKVEPMMNAVLQTFLKPYEKIAGKTFIKTYTPKQFVLYGSPSYNSNGSITLGSADAGRTVILYELNGLDFSNPTDVKRKIRTIHHEFTHILNQNIVIPSAFEQLSKADYTANWTGTGNTAALAKELGFISRYSRSSYGEDFAEMAAHLLVEGQVYFENYLASSNEEAAAKLREKEKLIYGYFKDFYNIDFKALQNEVQNVLKTVYGATDPLDLGQTFPFLLKGAKINNLVYNPAAAHYTTYGSSAAFTAVYDKYKAALAANGRKLSNFQFVFSKASVMVFRVVHANAVTNQIATADYNFNYTINTNTGEVLFTKAIPEGTGVPYTNGQDPTVLPAFESIMLPYLTTKIFIASWLPDAILPTNPLYGTFAGFSVKGAPTNYFYGPIFKK</sequence>
<keyword evidence="2" id="KW-1185">Reference proteome</keyword>
<dbReference type="Gene3D" id="3.40.390.70">
    <property type="match status" value="1"/>
</dbReference>
<dbReference type="SUPFAM" id="SSF55486">
    <property type="entry name" value="Metalloproteases ('zincins'), catalytic domain"/>
    <property type="match status" value="1"/>
</dbReference>
<name>A0A1W2C3G5_9SPHI</name>
<reference evidence="1 2" key="1">
    <citation type="submission" date="2017-04" db="EMBL/GenBank/DDBJ databases">
        <authorList>
            <person name="Afonso C.L."/>
            <person name="Miller P.J."/>
            <person name="Scott M.A."/>
            <person name="Spackman E."/>
            <person name="Goraichik I."/>
            <person name="Dimitrov K.M."/>
            <person name="Suarez D.L."/>
            <person name="Swayne D.E."/>
        </authorList>
    </citation>
    <scope>NUCLEOTIDE SEQUENCE [LARGE SCALE GENOMIC DNA]</scope>
    <source>
        <strain evidence="1 2">DSM 19625</strain>
    </source>
</reference>
<dbReference type="NCBIfam" id="TIGR04549">
    <property type="entry name" value="LP_HExxH_w_tonB"/>
    <property type="match status" value="1"/>
</dbReference>
<organism evidence="1 2">
    <name type="scientific">Pedobacter nyackensis</name>
    <dbReference type="NCBI Taxonomy" id="475255"/>
    <lineage>
        <taxon>Bacteria</taxon>
        <taxon>Pseudomonadati</taxon>
        <taxon>Bacteroidota</taxon>
        <taxon>Sphingobacteriia</taxon>
        <taxon>Sphingobacteriales</taxon>
        <taxon>Sphingobacteriaceae</taxon>
        <taxon>Pedobacter</taxon>
    </lineage>
</organism>
<keyword evidence="1" id="KW-0378">Hydrolase</keyword>
<dbReference type="AlphaFoldDB" id="A0A1W2C3G5"/>
<dbReference type="Pfam" id="PF15890">
    <property type="entry name" value="Peptidase_Mx1"/>
    <property type="match status" value="1"/>
</dbReference>
<proteinExistence type="predicted"/>
<dbReference type="EMBL" id="FWYB01000003">
    <property type="protein sequence ID" value="SMC79442.1"/>
    <property type="molecule type" value="Genomic_DNA"/>
</dbReference>
<keyword evidence="1" id="KW-0449">Lipoprotein</keyword>
<accession>A0A1W2C3G5</accession>
<protein>
    <submittedName>
        <fullName evidence="1">Substrate import-associated zinc metallohydrolase lipoprotein</fullName>
    </submittedName>
</protein>
<dbReference type="PROSITE" id="PS51257">
    <property type="entry name" value="PROKAR_LIPOPROTEIN"/>
    <property type="match status" value="1"/>
</dbReference>
<gene>
    <name evidence="1" type="ORF">SAMN04488101_10381</name>
</gene>
<dbReference type="RefSeq" id="WP_084288878.1">
    <property type="nucleotide sequence ID" value="NZ_FWYB01000003.1"/>
</dbReference>
<dbReference type="GO" id="GO:0016787">
    <property type="term" value="F:hydrolase activity"/>
    <property type="evidence" value="ECO:0007669"/>
    <property type="project" value="UniProtKB-KW"/>
</dbReference>